<gene>
    <name evidence="2" type="ORF">JMJ35_003298</name>
</gene>
<proteinExistence type="predicted"/>
<dbReference type="SUPFAM" id="SSF51735">
    <property type="entry name" value="NAD(P)-binding Rossmann-fold domains"/>
    <property type="match status" value="1"/>
</dbReference>
<dbReference type="GO" id="GO:0016491">
    <property type="term" value="F:oxidoreductase activity"/>
    <property type="evidence" value="ECO:0007669"/>
    <property type="project" value="UniProtKB-KW"/>
</dbReference>
<comment type="caution">
    <text evidence="2">The sequence shown here is derived from an EMBL/GenBank/DDBJ whole genome shotgun (WGS) entry which is preliminary data.</text>
</comment>
<dbReference type="InterPro" id="IPR036291">
    <property type="entry name" value="NAD(P)-bd_dom_sf"/>
</dbReference>
<reference evidence="2" key="1">
    <citation type="submission" date="2023-03" db="EMBL/GenBank/DDBJ databases">
        <title>Complete genome of Cladonia borealis.</title>
        <authorList>
            <person name="Park H."/>
        </authorList>
    </citation>
    <scope>NUCLEOTIDE SEQUENCE</scope>
    <source>
        <strain evidence="2">ANT050790</strain>
    </source>
</reference>
<name>A0AA39R5Y7_9LECA</name>
<protein>
    <recommendedName>
        <fullName evidence="4">Short-chain dehydrogenase/reductase</fullName>
    </recommendedName>
</protein>
<dbReference type="InterPro" id="IPR002347">
    <property type="entry name" value="SDR_fam"/>
</dbReference>
<keyword evidence="3" id="KW-1185">Reference proteome</keyword>
<dbReference type="AlphaFoldDB" id="A0AA39R5Y7"/>
<keyword evidence="1" id="KW-0560">Oxidoreductase</keyword>
<dbReference type="Gene3D" id="3.40.50.720">
    <property type="entry name" value="NAD(P)-binding Rossmann-like Domain"/>
    <property type="match status" value="1"/>
</dbReference>
<dbReference type="InterPro" id="IPR052228">
    <property type="entry name" value="Sec_Metab_Biosynth_Oxidored"/>
</dbReference>
<organism evidence="2 3">
    <name type="scientific">Cladonia borealis</name>
    <dbReference type="NCBI Taxonomy" id="184061"/>
    <lineage>
        <taxon>Eukaryota</taxon>
        <taxon>Fungi</taxon>
        <taxon>Dikarya</taxon>
        <taxon>Ascomycota</taxon>
        <taxon>Pezizomycotina</taxon>
        <taxon>Lecanoromycetes</taxon>
        <taxon>OSLEUM clade</taxon>
        <taxon>Lecanoromycetidae</taxon>
        <taxon>Lecanorales</taxon>
        <taxon>Lecanorineae</taxon>
        <taxon>Cladoniaceae</taxon>
        <taxon>Cladonia</taxon>
    </lineage>
</organism>
<evidence type="ECO:0000313" key="3">
    <source>
        <dbReference type="Proteomes" id="UP001166286"/>
    </source>
</evidence>
<accession>A0AA39R5Y7</accession>
<evidence type="ECO:0000256" key="1">
    <source>
        <dbReference type="ARBA" id="ARBA00023002"/>
    </source>
</evidence>
<dbReference type="PANTHER" id="PTHR47534:SF3">
    <property type="entry name" value="ALCOHOL DEHYDROGENASE-LIKE C-TERMINAL DOMAIN-CONTAINING PROTEIN"/>
    <property type="match status" value="1"/>
</dbReference>
<dbReference type="Pfam" id="PF00106">
    <property type="entry name" value="adh_short"/>
    <property type="match status" value="1"/>
</dbReference>
<evidence type="ECO:0008006" key="4">
    <source>
        <dbReference type="Google" id="ProtNLM"/>
    </source>
</evidence>
<evidence type="ECO:0000313" key="2">
    <source>
        <dbReference type="EMBL" id="KAK0514681.1"/>
    </source>
</evidence>
<dbReference type="EMBL" id="JAFEKC020000005">
    <property type="protein sequence ID" value="KAK0514681.1"/>
    <property type="molecule type" value="Genomic_DNA"/>
</dbReference>
<dbReference type="PANTHER" id="PTHR47534">
    <property type="entry name" value="YALI0E05731P"/>
    <property type="match status" value="1"/>
</dbReference>
<dbReference type="Proteomes" id="UP001166286">
    <property type="component" value="Unassembled WGS sequence"/>
</dbReference>
<sequence>MVNLHYVRKSNFELWSTQESNAKLRSTTSGQVALFVGATSGIAFHTLTKFVRLSYRPKAYIVGRNPERLSEIIQDLKAINSKGTYIPIESKISLLKNVDAACEEFQRREKSLDLLIMCPGYLKLSRQPNNEDGLEETISLRYYVRMRFIHNLLPQLTASPSARILSIHGAGYEGQLKEDDLELNKHFSIRNAVIHTATMNTLALAEIASLHPTISCIHSWPGLVLTGTFDRLTENWYAPLRVLFLWLVVPLMSLVSPDHVSLQETGERHLFAATSARYPPEGVKDPPGGGVALPEGVEVARGWDLNEASGFYLLNWNGETTGDAKLLEEYRKRDMGKKIWEHTLEVFDRACTQK</sequence>